<dbReference type="EMBL" id="JBFNQD010000019">
    <property type="protein sequence ID" value="MEW9309914.1"/>
    <property type="molecule type" value="Genomic_DNA"/>
</dbReference>
<dbReference type="PRINTS" id="PR00038">
    <property type="entry name" value="HTHLUXR"/>
</dbReference>
<sequence length="235" mass="25937">MYAIDAIVVVCPLALWRDCISRVLAVEFPNIPVLAFSDLREWYSVSDWHGDSPLLLISEARGGIDLESVAEILERKRDMKTVVFSKNGNISRILEVMSVGVQAYIPNNLTLEIAMKAIHLVLVGGSFFPVASFFEKKATRGAVPVGQGPKGDFRISRRELEIIAGVSCGRSNASIAKALNLRESTIKVHVRNIMKKIGVNTRTAIAYKSEDIFHSSLINEVYSDLGEAFLESKRG</sequence>
<proteinExistence type="predicted"/>
<dbReference type="PROSITE" id="PS50043">
    <property type="entry name" value="HTH_LUXR_2"/>
    <property type="match status" value="1"/>
</dbReference>
<keyword evidence="1" id="KW-0238">DNA-binding</keyword>
<dbReference type="SUPFAM" id="SSF46894">
    <property type="entry name" value="C-terminal effector domain of the bipartite response regulators"/>
    <property type="match status" value="1"/>
</dbReference>
<evidence type="ECO:0000259" key="2">
    <source>
        <dbReference type="PROSITE" id="PS50043"/>
    </source>
</evidence>
<comment type="caution">
    <text evidence="3">The sequence shown here is derived from an EMBL/GenBank/DDBJ whole genome shotgun (WGS) entry which is preliminary data.</text>
</comment>
<protein>
    <submittedName>
        <fullName evidence="3">Response regulator transcription factor</fullName>
    </submittedName>
</protein>
<dbReference type="CDD" id="cd06170">
    <property type="entry name" value="LuxR_C_like"/>
    <property type="match status" value="1"/>
</dbReference>
<dbReference type="InterPro" id="IPR011006">
    <property type="entry name" value="CheY-like_superfamily"/>
</dbReference>
<evidence type="ECO:0000256" key="1">
    <source>
        <dbReference type="ARBA" id="ARBA00023125"/>
    </source>
</evidence>
<accession>A0ABV3PW53</accession>
<dbReference type="PROSITE" id="PS00622">
    <property type="entry name" value="HTH_LUXR_1"/>
    <property type="match status" value="1"/>
</dbReference>
<dbReference type="InterPro" id="IPR000792">
    <property type="entry name" value="Tscrpt_reg_LuxR_C"/>
</dbReference>
<dbReference type="Pfam" id="PF00196">
    <property type="entry name" value="GerE"/>
    <property type="match status" value="1"/>
</dbReference>
<name>A0ABV3PW53_9HYPH</name>
<dbReference type="SMART" id="SM00421">
    <property type="entry name" value="HTH_LUXR"/>
    <property type="match status" value="1"/>
</dbReference>
<reference evidence="3 4" key="1">
    <citation type="submission" date="2024-07" db="EMBL/GenBank/DDBJ databases">
        <title>Description of Labrys sedimenti sp. nov., isolated from a diclofenac-degrading enrichment culture.</title>
        <authorList>
            <person name="Tancsics A."/>
            <person name="Csepanyi A."/>
        </authorList>
    </citation>
    <scope>NUCLEOTIDE SEQUENCE [LARGE SCALE GENOMIC DNA]</scope>
    <source>
        <strain evidence="3 4">LMG 23578</strain>
    </source>
</reference>
<dbReference type="PANTHER" id="PTHR43214:SF42">
    <property type="entry name" value="TRANSCRIPTIONAL REGULATORY PROTEIN DESR"/>
    <property type="match status" value="1"/>
</dbReference>
<dbReference type="SUPFAM" id="SSF52172">
    <property type="entry name" value="CheY-like"/>
    <property type="match status" value="1"/>
</dbReference>
<dbReference type="Gene3D" id="3.40.50.2300">
    <property type="match status" value="1"/>
</dbReference>
<feature type="domain" description="HTH luxR-type" evidence="2">
    <location>
        <begin position="148"/>
        <end position="213"/>
    </location>
</feature>
<keyword evidence="4" id="KW-1185">Reference proteome</keyword>
<dbReference type="PANTHER" id="PTHR43214">
    <property type="entry name" value="TWO-COMPONENT RESPONSE REGULATOR"/>
    <property type="match status" value="1"/>
</dbReference>
<organism evidence="3 4">
    <name type="scientific">Labrys neptuniae</name>
    <dbReference type="NCBI Taxonomy" id="376174"/>
    <lineage>
        <taxon>Bacteria</taxon>
        <taxon>Pseudomonadati</taxon>
        <taxon>Pseudomonadota</taxon>
        <taxon>Alphaproteobacteria</taxon>
        <taxon>Hyphomicrobiales</taxon>
        <taxon>Xanthobacteraceae</taxon>
        <taxon>Labrys</taxon>
    </lineage>
</organism>
<gene>
    <name evidence="3" type="ORF">ABXS05_30495</name>
</gene>
<dbReference type="InterPro" id="IPR016032">
    <property type="entry name" value="Sig_transdc_resp-reg_C-effctor"/>
</dbReference>
<dbReference type="InterPro" id="IPR039420">
    <property type="entry name" value="WalR-like"/>
</dbReference>
<evidence type="ECO:0000313" key="3">
    <source>
        <dbReference type="EMBL" id="MEW9309914.1"/>
    </source>
</evidence>
<evidence type="ECO:0000313" key="4">
    <source>
        <dbReference type="Proteomes" id="UP001555786"/>
    </source>
</evidence>
<dbReference type="RefSeq" id="WP_367626491.1">
    <property type="nucleotide sequence ID" value="NZ_JBFNQD010000019.1"/>
</dbReference>
<dbReference type="Proteomes" id="UP001555786">
    <property type="component" value="Unassembled WGS sequence"/>
</dbReference>